<dbReference type="EMBL" id="JAVDQH010000016">
    <property type="protein sequence ID" value="MDR6245653.1"/>
    <property type="molecule type" value="Genomic_DNA"/>
</dbReference>
<organism evidence="1 2">
    <name type="scientific">Paenibacillus hunanensis</name>
    <dbReference type="NCBI Taxonomy" id="539262"/>
    <lineage>
        <taxon>Bacteria</taxon>
        <taxon>Bacillati</taxon>
        <taxon>Bacillota</taxon>
        <taxon>Bacilli</taxon>
        <taxon>Bacillales</taxon>
        <taxon>Paenibacillaceae</taxon>
        <taxon>Paenibacillus</taxon>
    </lineage>
</organism>
<accession>A0ABU1J2A9</accession>
<dbReference type="Gene3D" id="1.10.10.10">
    <property type="entry name" value="Winged helix-like DNA-binding domain superfamily/Winged helix DNA-binding domain"/>
    <property type="match status" value="1"/>
</dbReference>
<evidence type="ECO:0008006" key="3">
    <source>
        <dbReference type="Google" id="ProtNLM"/>
    </source>
</evidence>
<dbReference type="RefSeq" id="WP_188777720.1">
    <property type="nucleotide sequence ID" value="NZ_BMMB01000011.1"/>
</dbReference>
<reference evidence="1 2" key="1">
    <citation type="submission" date="2023-07" db="EMBL/GenBank/DDBJ databases">
        <title>Genomic Encyclopedia of Type Strains, Phase IV (KMG-IV): sequencing the most valuable type-strain genomes for metagenomic binning, comparative biology and taxonomic classification.</title>
        <authorList>
            <person name="Goeker M."/>
        </authorList>
    </citation>
    <scope>NUCLEOTIDE SEQUENCE [LARGE SCALE GENOMIC DNA]</scope>
    <source>
        <strain evidence="1 2">DSM 22170</strain>
    </source>
</reference>
<dbReference type="SUPFAM" id="SSF46785">
    <property type="entry name" value="Winged helix' DNA-binding domain"/>
    <property type="match status" value="1"/>
</dbReference>
<protein>
    <recommendedName>
        <fullName evidence="3">ArsR family transcriptional regulator</fullName>
    </recommendedName>
</protein>
<comment type="caution">
    <text evidence="1">The sequence shown here is derived from an EMBL/GenBank/DDBJ whole genome shotgun (WGS) entry which is preliminary data.</text>
</comment>
<sequence length="306" mass="35565">MSYQVKIDVSPVYDLLGSFMVYVTKKWIRDIDLGPEWIREIDNRLSKDVRSAILEASSWPFDDYDALYAWASCRTREGTVRDFLHHLEATSAAAMWNEIHPLMPGLTESEAARIQQSYAPLLKLWYEHYFNELEDEIMTLITEDGEEKMRLLDKMDPAALIEYASGGLVVPEMQGLNTVILFPTVHNRPINTYCFYEGFLLIQYPVDVHEEGEEDPPNVLLRMTRALSDPERLRMLRYIGGDEPRSLQDMAHDLLQPQETLMHHLMMLRVAGLLRIHLGREDIDRFSLRQDGASELQLFLESYIRI</sequence>
<dbReference type="Pfam" id="PF12840">
    <property type="entry name" value="HTH_20"/>
    <property type="match status" value="1"/>
</dbReference>
<proteinExistence type="predicted"/>
<keyword evidence="2" id="KW-1185">Reference proteome</keyword>
<evidence type="ECO:0000313" key="1">
    <source>
        <dbReference type="EMBL" id="MDR6245653.1"/>
    </source>
</evidence>
<name>A0ABU1J2A9_9BACL</name>
<dbReference type="InterPro" id="IPR036388">
    <property type="entry name" value="WH-like_DNA-bd_sf"/>
</dbReference>
<dbReference type="InterPro" id="IPR036390">
    <property type="entry name" value="WH_DNA-bd_sf"/>
</dbReference>
<evidence type="ECO:0000313" key="2">
    <source>
        <dbReference type="Proteomes" id="UP001185028"/>
    </source>
</evidence>
<gene>
    <name evidence="1" type="ORF">JOC58_003566</name>
</gene>
<dbReference type="Proteomes" id="UP001185028">
    <property type="component" value="Unassembled WGS sequence"/>
</dbReference>